<dbReference type="SUPFAM" id="SSF47413">
    <property type="entry name" value="lambda repressor-like DNA-binding domains"/>
    <property type="match status" value="1"/>
</dbReference>
<comment type="caution">
    <text evidence="1">The sequence shown here is derived from an EMBL/GenBank/DDBJ whole genome shotgun (WGS) entry which is preliminary data.</text>
</comment>
<dbReference type="Pfam" id="PF15943">
    <property type="entry name" value="YdaS_toxin"/>
    <property type="match status" value="1"/>
</dbReference>
<reference evidence="1" key="1">
    <citation type="submission" date="2023-05" db="EMBL/GenBank/DDBJ databases">
        <title>Colonisation of extended spectrum b-lactamase- and carbapenemase-producing bacteria on hospital surfaces from low- and middle-income countries.</title>
        <authorList>
            <person name="Nieto-Rosado M."/>
            <person name="Sands K."/>
            <person name="Iregbu K."/>
            <person name="Zahra R."/>
            <person name="Mazarati J.B."/>
            <person name="Mehtar S."/>
            <person name="Barnards-Group B."/>
            <person name="Walsh T.R."/>
        </authorList>
    </citation>
    <scope>NUCLEOTIDE SEQUENCE</scope>
    <source>
        <strain evidence="1">PP-E493</strain>
    </source>
</reference>
<protein>
    <submittedName>
        <fullName evidence="1">YdaS family helix-turn-helix protein</fullName>
    </submittedName>
</protein>
<accession>A0AAE4Q1M8</accession>
<dbReference type="EMBL" id="JASGOQ010000001">
    <property type="protein sequence ID" value="MDV5392250.1"/>
    <property type="molecule type" value="Genomic_DNA"/>
</dbReference>
<evidence type="ECO:0000313" key="1">
    <source>
        <dbReference type="EMBL" id="MDV5392250.1"/>
    </source>
</evidence>
<dbReference type="InterPro" id="IPR031856">
    <property type="entry name" value="YdaS_toxin-like"/>
</dbReference>
<dbReference type="RefSeq" id="WP_286998145.1">
    <property type="nucleotide sequence ID" value="NZ_JASGOQ010000001.1"/>
</dbReference>
<dbReference type="Gene3D" id="1.10.260.40">
    <property type="entry name" value="lambda repressor-like DNA-binding domains"/>
    <property type="match status" value="1"/>
</dbReference>
<name>A0AAE4Q1M8_9GAMM</name>
<dbReference type="Proteomes" id="UP001187859">
    <property type="component" value="Unassembled WGS sequence"/>
</dbReference>
<dbReference type="InterPro" id="IPR010982">
    <property type="entry name" value="Lambda_DNA-bd_dom_sf"/>
</dbReference>
<proteinExistence type="predicted"/>
<organism evidence="1 2">
    <name type="scientific">Shewanella xiamenensis</name>
    <dbReference type="NCBI Taxonomy" id="332186"/>
    <lineage>
        <taxon>Bacteria</taxon>
        <taxon>Pseudomonadati</taxon>
        <taxon>Pseudomonadota</taxon>
        <taxon>Gammaproteobacteria</taxon>
        <taxon>Alteromonadales</taxon>
        <taxon>Shewanellaceae</taxon>
        <taxon>Shewanella</taxon>
    </lineage>
</organism>
<evidence type="ECO:0000313" key="2">
    <source>
        <dbReference type="Proteomes" id="UP001187859"/>
    </source>
</evidence>
<dbReference type="AlphaFoldDB" id="A0AAE4Q1M8"/>
<dbReference type="GO" id="GO:0003677">
    <property type="term" value="F:DNA binding"/>
    <property type="evidence" value="ECO:0007669"/>
    <property type="project" value="InterPro"/>
</dbReference>
<sequence>MLAIKKAVALIGGQTETGRLLNIPQQAVSAWINKSGQAPAKYIKQISALTNNEVTVEQLLADHEKNQSSKQGMQQ</sequence>
<gene>
    <name evidence="1" type="ORF">QM089_18825</name>
</gene>